<dbReference type="RefSeq" id="WP_057906792.1">
    <property type="nucleotide sequence ID" value="NZ_AYYZ01000029.1"/>
</dbReference>
<dbReference type="STRING" id="1423820.FC64_GL000926"/>
<evidence type="ECO:0000313" key="3">
    <source>
        <dbReference type="Proteomes" id="UP000051291"/>
    </source>
</evidence>
<name>A0A0R1ZJ46_9LACO</name>
<feature type="compositionally biased region" description="Polar residues" evidence="1">
    <location>
        <begin position="65"/>
        <end position="82"/>
    </location>
</feature>
<sequence>MNKKILLGMACISILGLSGCHSNNKKDNHTQTKIEKSDHQKSTSQEKNLSSISSAKELESHEDVTQQSDNNQPSNNADQQQNNTQSNIQYSNSNVNQQKKDHQNNNGINITSGNAAGIYLKQQLGYGNNSNIVAGNDPSYDGNDQSGHFYTVSLMDMSDRVQGKTGSMGIYRVYSNGKIIQVAQ</sequence>
<proteinExistence type="predicted"/>
<gene>
    <name evidence="2" type="ORF">FC64_GL000926</name>
</gene>
<dbReference type="PATRIC" id="fig|1423820.4.peg.948"/>
<evidence type="ECO:0000313" key="2">
    <source>
        <dbReference type="EMBL" id="KRM51737.1"/>
    </source>
</evidence>
<feature type="region of interest" description="Disordered" evidence="1">
    <location>
        <begin position="18"/>
        <end position="82"/>
    </location>
</feature>
<feature type="compositionally biased region" description="Basic and acidic residues" evidence="1">
    <location>
        <begin position="24"/>
        <end position="41"/>
    </location>
</feature>
<dbReference type="EMBL" id="AYYZ01000029">
    <property type="protein sequence ID" value="KRM51737.1"/>
    <property type="molecule type" value="Genomic_DNA"/>
</dbReference>
<dbReference type="AlphaFoldDB" id="A0A0R1ZJ46"/>
<reference evidence="2 3" key="1">
    <citation type="journal article" date="2015" name="Genome Announc.">
        <title>Expanding the biotechnology potential of lactobacilli through comparative genomics of 213 strains and associated genera.</title>
        <authorList>
            <person name="Sun Z."/>
            <person name="Harris H.M."/>
            <person name="McCann A."/>
            <person name="Guo C."/>
            <person name="Argimon S."/>
            <person name="Zhang W."/>
            <person name="Yang X."/>
            <person name="Jeffery I.B."/>
            <person name="Cooney J.C."/>
            <person name="Kagawa T.F."/>
            <person name="Liu W."/>
            <person name="Song Y."/>
            <person name="Salvetti E."/>
            <person name="Wrobel A."/>
            <person name="Rasinkangas P."/>
            <person name="Parkhill J."/>
            <person name="Rea M.C."/>
            <person name="O'Sullivan O."/>
            <person name="Ritari J."/>
            <person name="Douillard F.P."/>
            <person name="Paul Ross R."/>
            <person name="Yang R."/>
            <person name="Briner A.E."/>
            <person name="Felis G.E."/>
            <person name="de Vos W.M."/>
            <person name="Barrangou R."/>
            <person name="Klaenhammer T.R."/>
            <person name="Caufield P.W."/>
            <person name="Cui Y."/>
            <person name="Zhang H."/>
            <person name="O'Toole P.W."/>
        </authorList>
    </citation>
    <scope>NUCLEOTIDE SEQUENCE [LARGE SCALE GENOMIC DNA]</scope>
    <source>
        <strain evidence="2 3">DSM 20653</strain>
    </source>
</reference>
<dbReference type="Proteomes" id="UP000051291">
    <property type="component" value="Unassembled WGS sequence"/>
</dbReference>
<accession>A0A0R1ZJ46</accession>
<dbReference type="PROSITE" id="PS51257">
    <property type="entry name" value="PROKAR_LIPOPROTEIN"/>
    <property type="match status" value="1"/>
</dbReference>
<protein>
    <recommendedName>
        <fullName evidence="4">Lipoprotein</fullName>
    </recommendedName>
</protein>
<keyword evidence="3" id="KW-1185">Reference proteome</keyword>
<feature type="compositionally biased region" description="Polar residues" evidence="1">
    <location>
        <begin position="42"/>
        <end position="54"/>
    </location>
</feature>
<comment type="caution">
    <text evidence="2">The sequence shown here is derived from an EMBL/GenBank/DDBJ whole genome shotgun (WGS) entry which is preliminary data.</text>
</comment>
<evidence type="ECO:0008006" key="4">
    <source>
        <dbReference type="Google" id="ProtNLM"/>
    </source>
</evidence>
<organism evidence="2 3">
    <name type="scientific">Ligilactobacillus araffinosus DSM 20653</name>
    <dbReference type="NCBI Taxonomy" id="1423820"/>
    <lineage>
        <taxon>Bacteria</taxon>
        <taxon>Bacillati</taxon>
        <taxon>Bacillota</taxon>
        <taxon>Bacilli</taxon>
        <taxon>Lactobacillales</taxon>
        <taxon>Lactobacillaceae</taxon>
        <taxon>Ligilactobacillus</taxon>
    </lineage>
</organism>
<evidence type="ECO:0000256" key="1">
    <source>
        <dbReference type="SAM" id="MobiDB-lite"/>
    </source>
</evidence>